<proteinExistence type="predicted"/>
<protein>
    <submittedName>
        <fullName evidence="1">Uncharacterized protein</fullName>
    </submittedName>
</protein>
<dbReference type="AlphaFoldDB" id="A0A6B8VMX9"/>
<gene>
    <name evidence="1" type="ORF">CKALI_09595</name>
</gene>
<name>A0A6B8VMX9_9CORY</name>
<keyword evidence="2" id="KW-1185">Reference proteome</keyword>
<organism evidence="1 2">
    <name type="scientific">Corynebacterium kalinowskii</name>
    <dbReference type="NCBI Taxonomy" id="2675216"/>
    <lineage>
        <taxon>Bacteria</taxon>
        <taxon>Bacillati</taxon>
        <taxon>Actinomycetota</taxon>
        <taxon>Actinomycetes</taxon>
        <taxon>Mycobacteriales</taxon>
        <taxon>Corynebacteriaceae</taxon>
        <taxon>Corynebacterium</taxon>
    </lineage>
</organism>
<reference evidence="2" key="1">
    <citation type="submission" date="2019-11" db="EMBL/GenBank/DDBJ databases">
        <title>Complete genome sequence of Corynebacterium kalinowskii 1959, a novel Corynebacterium species isolated from soil of a small paddock in Vilsendorf, Germany.</title>
        <authorList>
            <person name="Schaffert L."/>
            <person name="Ruwe M."/>
            <person name="Milse J."/>
            <person name="Hanuschka K."/>
            <person name="Ortseifen V."/>
            <person name="Droste J."/>
            <person name="Brandt D."/>
            <person name="Schlueter L."/>
            <person name="Kutter Y."/>
            <person name="Vinke S."/>
            <person name="Viehoefer P."/>
            <person name="Jacob L."/>
            <person name="Luebke N.-C."/>
            <person name="Schulte-Berndt E."/>
            <person name="Hain C."/>
            <person name="Linder M."/>
            <person name="Schmidt P."/>
            <person name="Wollenschlaeger L."/>
            <person name="Luttermann T."/>
            <person name="Thieme E."/>
            <person name="Hassa J."/>
            <person name="Haak M."/>
            <person name="Wittchen M."/>
            <person name="Mentz A."/>
            <person name="Persicke M."/>
            <person name="Busche T."/>
            <person name="Ruckert C."/>
        </authorList>
    </citation>
    <scope>NUCLEOTIDE SEQUENCE [LARGE SCALE GENOMIC DNA]</scope>
    <source>
        <strain evidence="2">1959</strain>
    </source>
</reference>
<sequence length="56" mass="6368">MWRIYELTTRTEKLPLSESIFGSDLLRKMLIQVPAVASFTYDVSRMCSGNPIDGTE</sequence>
<dbReference type="EMBL" id="CP046452">
    <property type="protein sequence ID" value="QGU02774.1"/>
    <property type="molecule type" value="Genomic_DNA"/>
</dbReference>
<accession>A0A6B8VMX9</accession>
<dbReference type="KEGG" id="ckw:CKALI_09595"/>
<evidence type="ECO:0000313" key="2">
    <source>
        <dbReference type="Proteomes" id="UP000427071"/>
    </source>
</evidence>
<evidence type="ECO:0000313" key="1">
    <source>
        <dbReference type="EMBL" id="QGU02774.1"/>
    </source>
</evidence>
<dbReference type="Proteomes" id="UP000427071">
    <property type="component" value="Chromosome"/>
</dbReference>